<feature type="transmembrane region" description="Helical" evidence="1">
    <location>
        <begin position="37"/>
        <end position="54"/>
    </location>
</feature>
<evidence type="ECO:0000256" key="1">
    <source>
        <dbReference type="SAM" id="Phobius"/>
    </source>
</evidence>
<dbReference type="AlphaFoldDB" id="F0VAW1"/>
<evidence type="ECO:0000313" key="3">
    <source>
        <dbReference type="EMBL" id="CBZ50819.1"/>
    </source>
</evidence>
<evidence type="ECO:0000313" key="5">
    <source>
        <dbReference type="Proteomes" id="UP000007494"/>
    </source>
</evidence>
<dbReference type="EMBL" id="FR823385">
    <property type="protein sequence ID" value="CBZ50819.1"/>
    <property type="molecule type" value="Genomic_DNA"/>
</dbReference>
<proteinExistence type="predicted"/>
<feature type="domain" description="SRS" evidence="2">
    <location>
        <begin position="224"/>
        <end position="355"/>
    </location>
</feature>
<dbReference type="GO" id="GO:0016020">
    <property type="term" value="C:membrane"/>
    <property type="evidence" value="ECO:0007669"/>
    <property type="project" value="InterPro"/>
</dbReference>
<protein>
    <submittedName>
        <fullName evidence="3 4">Srs domain-containing protein</fullName>
    </submittedName>
</protein>
<dbReference type="Gene3D" id="2.60.40.1320">
    <property type="entry name" value="SRS domain"/>
    <property type="match status" value="2"/>
</dbReference>
<feature type="domain" description="SRS" evidence="2">
    <location>
        <begin position="81"/>
        <end position="212"/>
    </location>
</feature>
<reference evidence="4" key="4">
    <citation type="journal article" date="2015" name="PLoS ONE">
        <title>Comprehensive Evaluation of Toxoplasma gondii VEG and Neospora caninum LIV Genomes with Tachyzoite Stage Transcriptome and Proteome Defines Novel Transcript Features.</title>
        <authorList>
            <person name="Ramaprasad A."/>
            <person name="Mourier T."/>
            <person name="Naeem R."/>
            <person name="Malas T.B."/>
            <person name="Moussa E."/>
            <person name="Panigrahi A."/>
            <person name="Vermont S.J."/>
            <person name="Otto T.D."/>
            <person name="Wastling J."/>
            <person name="Pain A."/>
        </authorList>
    </citation>
    <scope>NUCLEOTIDE SEQUENCE</scope>
    <source>
        <strain evidence="4">Liverpool</strain>
    </source>
</reference>
<accession>F0VAW1</accession>
<dbReference type="RefSeq" id="XP_003880852.1">
    <property type="nucleotide sequence ID" value="XM_003880803.1"/>
</dbReference>
<evidence type="ECO:0000259" key="2">
    <source>
        <dbReference type="Pfam" id="PF04092"/>
    </source>
</evidence>
<dbReference type="Proteomes" id="UP000007494">
    <property type="component" value="Chromosome IX"/>
</dbReference>
<dbReference type="Pfam" id="PF04092">
    <property type="entry name" value="SAG"/>
    <property type="match status" value="2"/>
</dbReference>
<keyword evidence="1" id="KW-1133">Transmembrane helix</keyword>
<evidence type="ECO:0000313" key="4">
    <source>
        <dbReference type="EMBL" id="CEL68120.1"/>
    </source>
</evidence>
<reference evidence="3" key="2">
    <citation type="submission" date="2011-03" db="EMBL/GenBank/DDBJ databases">
        <title>Comparative genomics and transcriptomics of Neospora caninum and Toxoplasma gondii.</title>
        <authorList>
            <person name="Reid A.J."/>
            <person name="Sohal A."/>
            <person name="Harris D."/>
            <person name="Quail M."/>
            <person name="Sanders M."/>
            <person name="Berriman M."/>
            <person name="Wastling J.M."/>
            <person name="Pain A."/>
        </authorList>
    </citation>
    <scope>NUCLEOTIDE SEQUENCE</scope>
    <source>
        <strain evidence="3">Liverpool</strain>
    </source>
</reference>
<organism evidence="3 5">
    <name type="scientific">Neospora caninum (strain Liverpool)</name>
    <dbReference type="NCBI Taxonomy" id="572307"/>
    <lineage>
        <taxon>Eukaryota</taxon>
        <taxon>Sar</taxon>
        <taxon>Alveolata</taxon>
        <taxon>Apicomplexa</taxon>
        <taxon>Conoidasida</taxon>
        <taxon>Coccidia</taxon>
        <taxon>Eucoccidiorida</taxon>
        <taxon>Eimeriorina</taxon>
        <taxon>Sarcocystidae</taxon>
        <taxon>Neospora</taxon>
    </lineage>
</organism>
<dbReference type="InterPro" id="IPR007226">
    <property type="entry name" value="SRS_dom"/>
</dbReference>
<dbReference type="InterPro" id="IPR028352">
    <property type="entry name" value="Surface_antig_SAG1"/>
</dbReference>
<dbReference type="EMBL" id="LN714484">
    <property type="protein sequence ID" value="CEL68120.1"/>
    <property type="molecule type" value="Genomic_DNA"/>
</dbReference>
<dbReference type="VEuPathDB" id="ToxoDB:NCLIV_038940"/>
<name>F0VAW1_NEOCL</name>
<gene>
    <name evidence="4" type="ORF">BN1204_038940</name>
    <name evidence="3" type="ORF">NCLIV_038940</name>
</gene>
<keyword evidence="5" id="KW-1185">Reference proteome</keyword>
<keyword evidence="1" id="KW-0472">Membrane</keyword>
<dbReference type="OrthoDB" id="333141at2759"/>
<dbReference type="InterPro" id="IPR036755">
    <property type="entry name" value="SRS_dom_sf"/>
</dbReference>
<dbReference type="SUPFAM" id="SSF74877">
    <property type="entry name" value="Major surface antigen p30, SAG1"/>
    <property type="match status" value="2"/>
</dbReference>
<keyword evidence="1" id="KW-0812">Transmembrane</keyword>
<dbReference type="InParanoid" id="F0VAW1"/>
<reference evidence="5" key="3">
    <citation type="journal article" date="2012" name="PLoS Pathog.">
        <title>Comparative genomics of the apicomplexan parasites Toxoplasma gondii and Neospora caninum: Coccidia differing in host range and transmission strategy.</title>
        <authorList>
            <person name="Reid A.J."/>
            <person name="Vermont S.J."/>
            <person name="Cotton J.A."/>
            <person name="Harris D."/>
            <person name="Hill-Cawthorne G.A."/>
            <person name="Konen-Waisman S."/>
            <person name="Latham S.M."/>
            <person name="Mourier T."/>
            <person name="Norton R."/>
            <person name="Quail M.A."/>
            <person name="Sanders M."/>
            <person name="Shanmugam D."/>
            <person name="Sohal A."/>
            <person name="Wasmuth J.D."/>
            <person name="Brunk B."/>
            <person name="Grigg M.E."/>
            <person name="Howard J.C."/>
            <person name="Parkinson J."/>
            <person name="Roos D.S."/>
            <person name="Trees A.J."/>
            <person name="Berriman M."/>
            <person name="Pain A."/>
            <person name="Wastling J.M."/>
        </authorList>
    </citation>
    <scope>NUCLEOTIDE SEQUENCE [LARGE SCALE GENOMIC DNA]</scope>
    <source>
        <strain evidence="5">Liverpool</strain>
    </source>
</reference>
<dbReference type="PRINTS" id="PR01801">
    <property type="entry name" value="SURFCEANTIGN"/>
</dbReference>
<reference evidence="3" key="1">
    <citation type="submission" date="2011-02" db="EMBL/GenBank/DDBJ databases">
        <authorList>
            <person name="Aslett M."/>
        </authorList>
    </citation>
    <scope>NUCLEOTIDE SEQUENCE</scope>
    <source>
        <strain evidence="3">Liverpool</strain>
    </source>
</reference>
<dbReference type="GeneID" id="13441853"/>
<sequence length="389" mass="41057">MVHARLRGAAVVEASPSESHFFAVHGESLKRSLATRFVLVFLLLLASTAGLSGYPSPFVIQAAAATPNVSECVVQDSGGQTTCTCVSTDDRDPKELQATLSSTKSVLQLVCQTGLTCAPDELTQKQVCPENTPDLTKCKNDQGNPKCIDVTTLLAGSAESIGWEAVPEVKNVKAKKLSIPRENLPYSDKKFIVGCLSTPTTNNTAKCKLTVTLEARASVTDKHTVTCAYGKTSNPTHQSIKLSPSQNRFTLVCGSDGEVLPTDYKSTYCFSEEKGNAAKTCGGNYTEVIPAYESSWWNQDSSNHSFSLVIPQDSFPEEETKIVVGCGKKATGSVDGSKKGTSADSSSVCSVEVTIEGVTSSASFSVDTASAFSLVVGFASLLTGLGCVL</sequence>